<dbReference type="GO" id="GO:0005737">
    <property type="term" value="C:cytoplasm"/>
    <property type="evidence" value="ECO:0007669"/>
    <property type="project" value="TreeGrafter"/>
</dbReference>
<dbReference type="InterPro" id="IPR052670">
    <property type="entry name" value="UPF0654_domain"/>
</dbReference>
<name>A0A5C3LLD7_COPMA</name>
<organism evidence="2 3">
    <name type="scientific">Coprinopsis marcescibilis</name>
    <name type="common">Agaric fungus</name>
    <name type="synonym">Psathyrella marcescibilis</name>
    <dbReference type="NCBI Taxonomy" id="230819"/>
    <lineage>
        <taxon>Eukaryota</taxon>
        <taxon>Fungi</taxon>
        <taxon>Dikarya</taxon>
        <taxon>Basidiomycota</taxon>
        <taxon>Agaricomycotina</taxon>
        <taxon>Agaricomycetes</taxon>
        <taxon>Agaricomycetidae</taxon>
        <taxon>Agaricales</taxon>
        <taxon>Agaricineae</taxon>
        <taxon>Psathyrellaceae</taxon>
        <taxon>Coprinopsis</taxon>
    </lineage>
</organism>
<feature type="non-terminal residue" evidence="2">
    <location>
        <position position="1"/>
    </location>
</feature>
<gene>
    <name evidence="2" type="ORF">FA15DRAFT_576498</name>
</gene>
<dbReference type="PANTHER" id="PTHR36576:SF2">
    <property type="entry name" value="PROTEIN CON-6, PUTATIVE (AFU_ORTHOLOGUE AFUA_4G03615)-RELATED"/>
    <property type="match status" value="1"/>
</dbReference>
<evidence type="ECO:0000313" key="2">
    <source>
        <dbReference type="EMBL" id="TFK29481.1"/>
    </source>
</evidence>
<protein>
    <recommendedName>
        <fullName evidence="4">Conidiation protein 6</fullName>
    </recommendedName>
</protein>
<sequence>KDPANVARGLKAAINNPRVSQEAKEHDKQRLRELGEQVPGDTGKSGGASVEVAEEDEHSNRVLGGYKATLKS</sequence>
<accession>A0A5C3LLD7</accession>
<dbReference type="AlphaFoldDB" id="A0A5C3LLD7"/>
<evidence type="ECO:0008006" key="4">
    <source>
        <dbReference type="Google" id="ProtNLM"/>
    </source>
</evidence>
<dbReference type="Pfam" id="PF10346">
    <property type="entry name" value="Con-6"/>
    <property type="match status" value="1"/>
</dbReference>
<keyword evidence="3" id="KW-1185">Reference proteome</keyword>
<feature type="compositionally biased region" description="Basic and acidic residues" evidence="1">
    <location>
        <begin position="21"/>
        <end position="35"/>
    </location>
</feature>
<evidence type="ECO:0000256" key="1">
    <source>
        <dbReference type="SAM" id="MobiDB-lite"/>
    </source>
</evidence>
<evidence type="ECO:0000313" key="3">
    <source>
        <dbReference type="Proteomes" id="UP000307440"/>
    </source>
</evidence>
<feature type="region of interest" description="Disordered" evidence="1">
    <location>
        <begin position="1"/>
        <end position="72"/>
    </location>
</feature>
<reference evidence="2 3" key="1">
    <citation type="journal article" date="2019" name="Nat. Ecol. Evol.">
        <title>Megaphylogeny resolves global patterns of mushroom evolution.</title>
        <authorList>
            <person name="Varga T."/>
            <person name="Krizsan K."/>
            <person name="Foldi C."/>
            <person name="Dima B."/>
            <person name="Sanchez-Garcia M."/>
            <person name="Sanchez-Ramirez S."/>
            <person name="Szollosi G.J."/>
            <person name="Szarkandi J.G."/>
            <person name="Papp V."/>
            <person name="Albert L."/>
            <person name="Andreopoulos W."/>
            <person name="Angelini C."/>
            <person name="Antonin V."/>
            <person name="Barry K.W."/>
            <person name="Bougher N.L."/>
            <person name="Buchanan P."/>
            <person name="Buyck B."/>
            <person name="Bense V."/>
            <person name="Catcheside P."/>
            <person name="Chovatia M."/>
            <person name="Cooper J."/>
            <person name="Damon W."/>
            <person name="Desjardin D."/>
            <person name="Finy P."/>
            <person name="Geml J."/>
            <person name="Haridas S."/>
            <person name="Hughes K."/>
            <person name="Justo A."/>
            <person name="Karasinski D."/>
            <person name="Kautmanova I."/>
            <person name="Kiss B."/>
            <person name="Kocsube S."/>
            <person name="Kotiranta H."/>
            <person name="LaButti K.M."/>
            <person name="Lechner B.E."/>
            <person name="Liimatainen K."/>
            <person name="Lipzen A."/>
            <person name="Lukacs Z."/>
            <person name="Mihaltcheva S."/>
            <person name="Morgado L.N."/>
            <person name="Niskanen T."/>
            <person name="Noordeloos M.E."/>
            <person name="Ohm R.A."/>
            <person name="Ortiz-Santana B."/>
            <person name="Ovrebo C."/>
            <person name="Racz N."/>
            <person name="Riley R."/>
            <person name="Savchenko A."/>
            <person name="Shiryaev A."/>
            <person name="Soop K."/>
            <person name="Spirin V."/>
            <person name="Szebenyi C."/>
            <person name="Tomsovsky M."/>
            <person name="Tulloss R.E."/>
            <person name="Uehling J."/>
            <person name="Grigoriev I.V."/>
            <person name="Vagvolgyi C."/>
            <person name="Papp T."/>
            <person name="Martin F.M."/>
            <person name="Miettinen O."/>
            <person name="Hibbett D.S."/>
            <person name="Nagy L.G."/>
        </authorList>
    </citation>
    <scope>NUCLEOTIDE SEQUENCE [LARGE SCALE GENOMIC DNA]</scope>
    <source>
        <strain evidence="2 3">CBS 121175</strain>
    </source>
</reference>
<feature type="non-terminal residue" evidence="2">
    <location>
        <position position="72"/>
    </location>
</feature>
<dbReference type="Proteomes" id="UP000307440">
    <property type="component" value="Unassembled WGS sequence"/>
</dbReference>
<dbReference type="OrthoDB" id="5419162at2759"/>
<proteinExistence type="predicted"/>
<dbReference type="PANTHER" id="PTHR36576">
    <property type="entry name" value="UPF0654 PROTEIN C11D3.01C-RELATED"/>
    <property type="match status" value="1"/>
</dbReference>
<dbReference type="EMBL" id="ML210149">
    <property type="protein sequence ID" value="TFK29481.1"/>
    <property type="molecule type" value="Genomic_DNA"/>
</dbReference>
<dbReference type="InterPro" id="IPR018824">
    <property type="entry name" value="Conidiation-specific_6"/>
</dbReference>